<proteinExistence type="predicted"/>
<dbReference type="PROSITE" id="PS51318">
    <property type="entry name" value="TAT"/>
    <property type="match status" value="1"/>
</dbReference>
<dbReference type="CDD" id="cd03457">
    <property type="entry name" value="intradiol_dioxygenase_like"/>
    <property type="match status" value="1"/>
</dbReference>
<dbReference type="AlphaFoldDB" id="A0A3S0HSF1"/>
<dbReference type="GO" id="GO:0008199">
    <property type="term" value="F:ferric iron binding"/>
    <property type="evidence" value="ECO:0007669"/>
    <property type="project" value="InterPro"/>
</dbReference>
<protein>
    <submittedName>
        <fullName evidence="2">Twin-arginine translocation pathway signal protein</fullName>
    </submittedName>
</protein>
<dbReference type="PANTHER" id="PTHR34315">
    <property type="match status" value="1"/>
</dbReference>
<evidence type="ECO:0000259" key="1">
    <source>
        <dbReference type="Pfam" id="PF00775"/>
    </source>
</evidence>
<organism evidence="2 3">
    <name type="scientific">Halomonas nitroreducens</name>
    <dbReference type="NCBI Taxonomy" id="447425"/>
    <lineage>
        <taxon>Bacteria</taxon>
        <taxon>Pseudomonadati</taxon>
        <taxon>Pseudomonadota</taxon>
        <taxon>Gammaproteobacteria</taxon>
        <taxon>Oceanospirillales</taxon>
        <taxon>Halomonadaceae</taxon>
        <taxon>Halomonas</taxon>
    </lineage>
</organism>
<dbReference type="PANTHER" id="PTHR34315:SF1">
    <property type="entry name" value="INTRADIOL RING-CLEAVAGE DIOXYGENASES DOMAIN-CONTAINING PROTEIN-RELATED"/>
    <property type="match status" value="1"/>
</dbReference>
<feature type="domain" description="Intradiol ring-cleavage dioxygenases" evidence="1">
    <location>
        <begin position="59"/>
        <end position="190"/>
    </location>
</feature>
<comment type="caution">
    <text evidence="2">The sequence shown here is derived from an EMBL/GenBank/DDBJ whole genome shotgun (WGS) entry which is preliminary data.</text>
</comment>
<dbReference type="InterPro" id="IPR006311">
    <property type="entry name" value="TAT_signal"/>
</dbReference>
<accession>A0A3S0HSF1</accession>
<dbReference type="OrthoDB" id="9805815at2"/>
<name>A0A3S0HSF1_9GAMM</name>
<dbReference type="SUPFAM" id="SSF49482">
    <property type="entry name" value="Aromatic compound dioxygenase"/>
    <property type="match status" value="1"/>
</dbReference>
<dbReference type="InterPro" id="IPR000627">
    <property type="entry name" value="Intradiol_dOase_C"/>
</dbReference>
<dbReference type="Proteomes" id="UP000267400">
    <property type="component" value="Unassembled WGS sequence"/>
</dbReference>
<dbReference type="GO" id="GO:0016702">
    <property type="term" value="F:oxidoreductase activity, acting on single donors with incorporation of molecular oxygen, incorporation of two atoms of oxygen"/>
    <property type="evidence" value="ECO:0007669"/>
    <property type="project" value="InterPro"/>
</dbReference>
<gene>
    <name evidence="2" type="ORF">EKG36_03575</name>
</gene>
<reference evidence="2 3" key="1">
    <citation type="submission" date="2018-12" db="EMBL/GenBank/DDBJ databases">
        <authorList>
            <person name="Yu L."/>
        </authorList>
    </citation>
    <scope>NUCLEOTIDE SEQUENCE [LARGE SCALE GENOMIC DNA]</scope>
    <source>
        <strain evidence="2 3">11S</strain>
    </source>
</reference>
<keyword evidence="3" id="KW-1185">Reference proteome</keyword>
<dbReference type="EMBL" id="RXNS01000002">
    <property type="protein sequence ID" value="RTR06561.1"/>
    <property type="molecule type" value="Genomic_DNA"/>
</dbReference>
<evidence type="ECO:0000313" key="3">
    <source>
        <dbReference type="Proteomes" id="UP000267400"/>
    </source>
</evidence>
<dbReference type="InterPro" id="IPR015889">
    <property type="entry name" value="Intradiol_dOase_core"/>
</dbReference>
<dbReference type="Pfam" id="PF00775">
    <property type="entry name" value="Dioxygenase_C"/>
    <property type="match status" value="1"/>
</dbReference>
<evidence type="ECO:0000313" key="2">
    <source>
        <dbReference type="EMBL" id="RTR06561.1"/>
    </source>
</evidence>
<dbReference type="Gene3D" id="2.60.130.10">
    <property type="entry name" value="Aromatic compound dioxygenase"/>
    <property type="match status" value="1"/>
</dbReference>
<sequence>MAKRGTMPSLQGLSRRQMLRFAGVAAVASLGGRTGGVTASVGDTGGAPPFCVARPRQTEGPYYVDARLERSDLRSDPTDGTRKSGVPVALAFHVFRFAEDACTPLAGAVVDLWQCDALGVYSGVQDVAGRFDTREQRFLRGYQVTDSRGMARFTTLYPGWYSGRAVHIHFKIRTAPEADLGLDFTSQLYFDDALTDRVHQQAPYAERGSRNVRNDGDGIYRRSGGDELVLDLTESGEGYRGAFRIALEMR</sequence>